<comment type="caution">
    <text evidence="2">The sequence shown here is derived from an EMBL/GenBank/DDBJ whole genome shotgun (WGS) entry which is preliminary data.</text>
</comment>
<sequence length="731" mass="78110">MASNAARNRFALLFLALAAGQADAADILVATPAEYRAATGALQPGDHVILANGEWRDFQIVFAGTGTAAQPIRLSAQTPGQVIITGQSNLRMAGAYLVVSDLVFRDGYSPTEAVLSYRVSSKERARHSRITRVVVDRFNQPERSRSDNWVAMYDSHNRFDHNQLVGKNNAGPTMVVVRDTVQGLDNRHRIDHNWFGPRPNLGANGGETLRIGTSNDASSASNSLVENNWFEGCDGEVEIVSNKSGGNTYRGNVFKRSRGALVLRHGDGNLVENNVFFGDGKDDTGGIRVINRRQTVRNNYLEGLAGDGYSAALSIMYGVPDSPANRYVQVQQALIEHNTFVAGKQLFFGAGKDDERTAAPIDSDFADNLIVAEHDPVRVLGDLSGIAFAGNLQSPAASPRLPGGVTGRTLNMTRAATGLLVAADAGGIGADPALTYVPRDDVGVAWYAKETVPVALDSGRRQRVRPGNDTLAHAVAAAGAGDRLQLDAGRYQVDQVLALRHPLSVEGPARGRAQIAFSRSTLFQIEAGGALKLARLQIDGSAAPDEVGNAVIRTAPGSNAANYDLIVEDSRIHGLTVNRGFDVIALGKGTLAERIALRRVVVEDVSGAVLSAHAETDDRGTYNAERVEIADAQFRRIGGPAVDLYRGGRDESTFGPVLTIDRSRFERVGGADAPSLRLHGVQRTFLHDNRFIDSAAISDVRTTGTPHLIATRNQFLGTPALPADAGAEPLL</sequence>
<accession>A0ABS3B8G1</accession>
<reference evidence="2 3" key="1">
    <citation type="submission" date="2021-02" db="EMBL/GenBank/DDBJ databases">
        <title>Taxonomically Unique Crown Gall-Associated Xanthomonas Stains Have Deficiency in Virulence Repertories.</title>
        <authorList>
            <person name="Mafakheri H."/>
            <person name="Taghavi S.M."/>
            <person name="Dimkic I."/>
            <person name="Nemanja K."/>
            <person name="Osdaghi E."/>
        </authorList>
    </citation>
    <scope>NUCLEOTIDE SEQUENCE [LARGE SCALE GENOMIC DNA]</scope>
    <source>
        <strain evidence="2 3">FX4</strain>
    </source>
</reference>
<evidence type="ECO:0000313" key="3">
    <source>
        <dbReference type="Proteomes" id="UP000695802"/>
    </source>
</evidence>
<gene>
    <name evidence="2" type="ORF">JR064_20800</name>
</gene>
<keyword evidence="3" id="KW-1185">Reference proteome</keyword>
<name>A0ABS3B8G1_9XANT</name>
<dbReference type="Proteomes" id="UP000695802">
    <property type="component" value="Unassembled WGS sequence"/>
</dbReference>
<dbReference type="Pfam" id="PF14592">
    <property type="entry name" value="Chondroitinas_B"/>
    <property type="match status" value="1"/>
</dbReference>
<protein>
    <submittedName>
        <fullName evidence="2">Polysaccharide lyase 6 family protein</fullName>
    </submittedName>
</protein>
<dbReference type="InterPro" id="IPR011050">
    <property type="entry name" value="Pectin_lyase_fold/virulence"/>
</dbReference>
<organism evidence="2 3">
    <name type="scientific">Xanthomonas bonasiae</name>
    <dbReference type="NCBI Taxonomy" id="2810351"/>
    <lineage>
        <taxon>Bacteria</taxon>
        <taxon>Pseudomonadati</taxon>
        <taxon>Pseudomonadota</taxon>
        <taxon>Gammaproteobacteria</taxon>
        <taxon>Lysobacterales</taxon>
        <taxon>Lysobacteraceae</taxon>
        <taxon>Xanthomonas</taxon>
    </lineage>
</organism>
<dbReference type="GO" id="GO:0016829">
    <property type="term" value="F:lyase activity"/>
    <property type="evidence" value="ECO:0007669"/>
    <property type="project" value="UniProtKB-KW"/>
</dbReference>
<keyword evidence="1" id="KW-0732">Signal</keyword>
<feature type="chain" id="PRO_5046936445" evidence="1">
    <location>
        <begin position="25"/>
        <end position="731"/>
    </location>
</feature>
<dbReference type="EMBL" id="JAFIWB010000034">
    <property type="protein sequence ID" value="MBN6104610.1"/>
    <property type="molecule type" value="Genomic_DNA"/>
</dbReference>
<dbReference type="RefSeq" id="WP_206230997.1">
    <property type="nucleotide sequence ID" value="NZ_JAFIWB010000034.1"/>
</dbReference>
<feature type="signal peptide" evidence="1">
    <location>
        <begin position="1"/>
        <end position="24"/>
    </location>
</feature>
<proteinExistence type="predicted"/>
<dbReference type="Gene3D" id="2.160.20.10">
    <property type="entry name" value="Single-stranded right-handed beta-helix, Pectin lyase-like"/>
    <property type="match status" value="1"/>
</dbReference>
<dbReference type="InterPro" id="IPR012334">
    <property type="entry name" value="Pectin_lyas_fold"/>
</dbReference>
<dbReference type="InterPro" id="IPR039513">
    <property type="entry name" value="PL-6"/>
</dbReference>
<dbReference type="SUPFAM" id="SSF51126">
    <property type="entry name" value="Pectin lyase-like"/>
    <property type="match status" value="2"/>
</dbReference>
<evidence type="ECO:0000313" key="2">
    <source>
        <dbReference type="EMBL" id="MBN6104610.1"/>
    </source>
</evidence>
<dbReference type="CDD" id="cd14251">
    <property type="entry name" value="PL-6"/>
    <property type="match status" value="1"/>
</dbReference>
<keyword evidence="2" id="KW-0456">Lyase</keyword>
<evidence type="ECO:0000256" key="1">
    <source>
        <dbReference type="SAM" id="SignalP"/>
    </source>
</evidence>